<organism evidence="9 10">
    <name type="scientific">Eptesipox virus</name>
    <dbReference type="NCBI Taxonomy" id="1329402"/>
    <lineage>
        <taxon>Viruses</taxon>
        <taxon>Varidnaviria</taxon>
        <taxon>Bamfordvirae</taxon>
        <taxon>Nucleocytoviricota</taxon>
        <taxon>Pokkesviricetes</taxon>
        <taxon>Chitovirales</taxon>
        <taxon>Poxviridae</taxon>
        <taxon>Chordopoxvirinae</taxon>
        <taxon>Vespertilionpoxvirus</taxon>
        <taxon>Vespertilionpoxvirus eptesipox</taxon>
    </lineage>
</organism>
<dbReference type="Proteomes" id="UP000217428">
    <property type="component" value="Segment"/>
</dbReference>
<evidence type="ECO:0000256" key="8">
    <source>
        <dbReference type="SAM" id="Phobius"/>
    </source>
</evidence>
<dbReference type="Pfam" id="PF05961">
    <property type="entry name" value="Chordopox_A13L"/>
    <property type="match status" value="1"/>
</dbReference>
<keyword evidence="7 8" id="KW-0472">Membrane</keyword>
<evidence type="ECO:0000256" key="2">
    <source>
        <dbReference type="ARBA" id="ARBA00004381"/>
    </source>
</evidence>
<evidence type="ECO:0000256" key="3">
    <source>
        <dbReference type="ARBA" id="ARBA00022692"/>
    </source>
</evidence>
<evidence type="ECO:0000313" key="9">
    <source>
        <dbReference type="EMBL" id="ASK51310.1"/>
    </source>
</evidence>
<dbReference type="EMBL" id="KY747497">
    <property type="protein sequence ID" value="ASK51310.1"/>
    <property type="molecule type" value="Genomic_DNA"/>
</dbReference>
<reference evidence="9 10" key="1">
    <citation type="journal article" date="2017" name="Virus Genes">
        <title>Characterization of Eptesipoxvirus, a novel poxvirus from a microchiropteran bat.</title>
        <authorList>
            <person name="Tu S.L."/>
            <person name="Nakazawa Y."/>
            <person name="Gao J."/>
            <person name="Wilkins K."/>
            <person name="Gallardo-Romero N."/>
            <person name="Li Y."/>
            <person name="Emerson G.L."/>
            <person name="Carroll D.S."/>
            <person name="Upton C."/>
        </authorList>
    </citation>
    <scope>NUCLEOTIDE SEQUENCE [LARGE SCALE GENOMIC DNA]</scope>
    <source>
        <strain evidence="9 10">Washington</strain>
    </source>
</reference>
<evidence type="ECO:0000256" key="7">
    <source>
        <dbReference type="ARBA" id="ARBA00023136"/>
    </source>
</evidence>
<keyword evidence="5" id="KW-0426">Late protein</keyword>
<comment type="subcellular location">
    <subcellularLocation>
        <location evidence="2">Virion membrane</location>
        <topology evidence="2">Single-pass membrane protein</topology>
    </subcellularLocation>
</comment>
<dbReference type="InterPro" id="IPR009236">
    <property type="entry name" value="Chordopox_A13L"/>
</dbReference>
<protein>
    <submittedName>
        <fullName evidence="9">IMV membrane protein, virion maturation</fullName>
    </submittedName>
</protein>
<accession>A0A220T6H1</accession>
<keyword evidence="3 8" id="KW-0812">Transmembrane</keyword>
<gene>
    <name evidence="9" type="ORF">EPTV-WA-109</name>
</gene>
<evidence type="ECO:0000256" key="4">
    <source>
        <dbReference type="ARBA" id="ARBA00022844"/>
    </source>
</evidence>
<evidence type="ECO:0000256" key="1">
    <source>
        <dbReference type="ARBA" id="ARBA00003039"/>
    </source>
</evidence>
<proteinExistence type="predicted"/>
<feature type="transmembrane region" description="Helical" evidence="8">
    <location>
        <begin position="6"/>
        <end position="23"/>
    </location>
</feature>
<evidence type="ECO:0000313" key="10">
    <source>
        <dbReference type="Proteomes" id="UP000217428"/>
    </source>
</evidence>
<keyword evidence="4" id="KW-0946">Virion</keyword>
<sequence length="73" mass="8363">MIANIFLIVVCTIIIGFIIYGIYKKKYDTNIKPDNKNYDIPKDDLFIDKLTSDQVEAFHKLFTSNNSNSIVSS</sequence>
<evidence type="ECO:0000256" key="5">
    <source>
        <dbReference type="ARBA" id="ARBA00022921"/>
    </source>
</evidence>
<evidence type="ECO:0000256" key="6">
    <source>
        <dbReference type="ARBA" id="ARBA00022989"/>
    </source>
</evidence>
<name>A0A220T6H1_9POXV</name>
<keyword evidence="10" id="KW-1185">Reference proteome</keyword>
<comment type="function">
    <text evidence="1">Essential for the encapsidation of DNA into immature virions (IV) and the subsequent maturation of IV into mature virions (MV).</text>
</comment>
<dbReference type="GO" id="GO:0055036">
    <property type="term" value="C:virion membrane"/>
    <property type="evidence" value="ECO:0007669"/>
    <property type="project" value="UniProtKB-SubCell"/>
</dbReference>
<keyword evidence="6 8" id="KW-1133">Transmembrane helix</keyword>